<feature type="repeat" description="ANK" evidence="3">
    <location>
        <begin position="123"/>
        <end position="155"/>
    </location>
</feature>
<evidence type="ECO:0000313" key="5">
    <source>
        <dbReference type="Proteomes" id="UP000774326"/>
    </source>
</evidence>
<gene>
    <name evidence="4" type="ORF">WICPIJ_003679</name>
</gene>
<feature type="repeat" description="ANK" evidence="3">
    <location>
        <begin position="190"/>
        <end position="222"/>
    </location>
</feature>
<dbReference type="SUPFAM" id="SSF48403">
    <property type="entry name" value="Ankyrin repeat"/>
    <property type="match status" value="1"/>
</dbReference>
<dbReference type="Gene3D" id="1.25.40.20">
    <property type="entry name" value="Ankyrin repeat-containing domain"/>
    <property type="match status" value="1"/>
</dbReference>
<feature type="repeat" description="ANK" evidence="3">
    <location>
        <begin position="88"/>
        <end position="120"/>
    </location>
</feature>
<dbReference type="Pfam" id="PF12796">
    <property type="entry name" value="Ank_2"/>
    <property type="match status" value="2"/>
</dbReference>
<keyword evidence="5" id="KW-1185">Reference proteome</keyword>
<proteinExistence type="predicted"/>
<protein>
    <recommendedName>
        <fullName evidence="6">26S proteasome regulatory subunit p28</fullName>
    </recommendedName>
</protein>
<keyword evidence="2 3" id="KW-0040">ANK repeat</keyword>
<evidence type="ECO:0000256" key="1">
    <source>
        <dbReference type="ARBA" id="ARBA00022737"/>
    </source>
</evidence>
<comment type="caution">
    <text evidence="4">The sequence shown here is derived from an EMBL/GenBank/DDBJ whole genome shotgun (WGS) entry which is preliminary data.</text>
</comment>
<dbReference type="SMART" id="SM00248">
    <property type="entry name" value="ANK"/>
    <property type="match status" value="6"/>
</dbReference>
<dbReference type="PANTHER" id="PTHR24198">
    <property type="entry name" value="ANKYRIN REPEAT AND PROTEIN KINASE DOMAIN-CONTAINING PROTEIN"/>
    <property type="match status" value="1"/>
</dbReference>
<dbReference type="PROSITE" id="PS50088">
    <property type="entry name" value="ANK_REPEAT"/>
    <property type="match status" value="3"/>
</dbReference>
<evidence type="ECO:0000313" key="4">
    <source>
        <dbReference type="EMBL" id="KAH3685327.1"/>
    </source>
</evidence>
<evidence type="ECO:0000256" key="3">
    <source>
        <dbReference type="PROSITE-ProRule" id="PRU00023"/>
    </source>
</evidence>
<reference evidence="4" key="1">
    <citation type="journal article" date="2021" name="Open Biol.">
        <title>Shared evolutionary footprints suggest mitochondrial oxidative damage underlies multiple complex I losses in fungi.</title>
        <authorList>
            <person name="Schikora-Tamarit M.A."/>
            <person name="Marcet-Houben M."/>
            <person name="Nosek J."/>
            <person name="Gabaldon T."/>
        </authorList>
    </citation>
    <scope>NUCLEOTIDE SEQUENCE</scope>
    <source>
        <strain evidence="4">CBS2887</strain>
    </source>
</reference>
<evidence type="ECO:0008006" key="6">
    <source>
        <dbReference type="Google" id="ProtNLM"/>
    </source>
</evidence>
<sequence length="251" mass="27290">MSSETESNEYALHEACRQGKPLTVKSILSNNPKAVLVKDEDGRIPLHWATSFQQLEIVSMLLSPWKFPSDPKKTKKFAIDIDDFTDDAGWTALHIASSVGNLEVFEHLLANDPAPDVNLQTNAGVTCLHLAVTKSNIDIVNILLEKGASARIKDNKGQYPIHRAVTIGSMALTETLAKKGKSPLNAKDVCGWTPLHHALAEGSGDVAVLLVKLGADYQIEDNEGETPIAVAVDDNVRKFFVSELKKDGVNI</sequence>
<dbReference type="Pfam" id="PF13637">
    <property type="entry name" value="Ank_4"/>
    <property type="match status" value="1"/>
</dbReference>
<evidence type="ECO:0000256" key="2">
    <source>
        <dbReference type="ARBA" id="ARBA00023043"/>
    </source>
</evidence>
<keyword evidence="1" id="KW-0677">Repeat</keyword>
<accession>A0A9P8Q7D6</accession>
<name>A0A9P8Q7D6_WICPI</name>
<dbReference type="InterPro" id="IPR036770">
    <property type="entry name" value="Ankyrin_rpt-contain_sf"/>
</dbReference>
<dbReference type="PANTHER" id="PTHR24198:SF165">
    <property type="entry name" value="ANKYRIN REPEAT-CONTAINING PROTEIN-RELATED"/>
    <property type="match status" value="1"/>
</dbReference>
<reference evidence="4" key="2">
    <citation type="submission" date="2021-01" db="EMBL/GenBank/DDBJ databases">
        <authorList>
            <person name="Schikora-Tamarit M.A."/>
        </authorList>
    </citation>
    <scope>NUCLEOTIDE SEQUENCE</scope>
    <source>
        <strain evidence="4">CBS2887</strain>
    </source>
</reference>
<dbReference type="InterPro" id="IPR002110">
    <property type="entry name" value="Ankyrin_rpt"/>
</dbReference>
<dbReference type="AlphaFoldDB" id="A0A9P8Q7D6"/>
<organism evidence="4 5">
    <name type="scientific">Wickerhamomyces pijperi</name>
    <name type="common">Yeast</name>
    <name type="synonym">Pichia pijperi</name>
    <dbReference type="NCBI Taxonomy" id="599730"/>
    <lineage>
        <taxon>Eukaryota</taxon>
        <taxon>Fungi</taxon>
        <taxon>Dikarya</taxon>
        <taxon>Ascomycota</taxon>
        <taxon>Saccharomycotina</taxon>
        <taxon>Saccharomycetes</taxon>
        <taxon>Phaffomycetales</taxon>
        <taxon>Wickerhamomycetaceae</taxon>
        <taxon>Wickerhamomyces</taxon>
    </lineage>
</organism>
<dbReference type="PRINTS" id="PR01415">
    <property type="entry name" value="ANKYRIN"/>
</dbReference>
<dbReference type="Proteomes" id="UP000774326">
    <property type="component" value="Unassembled WGS sequence"/>
</dbReference>
<dbReference type="OrthoDB" id="539213at2759"/>
<dbReference type="EMBL" id="JAEUBG010002052">
    <property type="protein sequence ID" value="KAH3685327.1"/>
    <property type="molecule type" value="Genomic_DNA"/>
</dbReference>
<dbReference type="PROSITE" id="PS50297">
    <property type="entry name" value="ANK_REP_REGION"/>
    <property type="match status" value="3"/>
</dbReference>